<dbReference type="GO" id="GO:0032259">
    <property type="term" value="P:methylation"/>
    <property type="evidence" value="ECO:0007669"/>
    <property type="project" value="UniProtKB-KW"/>
</dbReference>
<organism evidence="1 2">
    <name type="scientific">Chitinophaga alhagiae</name>
    <dbReference type="NCBI Taxonomy" id="2203219"/>
    <lineage>
        <taxon>Bacteria</taxon>
        <taxon>Pseudomonadati</taxon>
        <taxon>Bacteroidota</taxon>
        <taxon>Chitinophagia</taxon>
        <taxon>Chitinophagales</taxon>
        <taxon>Chitinophagaceae</taxon>
        <taxon>Chitinophaga</taxon>
    </lineage>
</organism>
<keyword evidence="1" id="KW-0489">Methyltransferase</keyword>
<dbReference type="Gene3D" id="3.40.50.150">
    <property type="entry name" value="Vaccinia Virus protein VP39"/>
    <property type="match status" value="1"/>
</dbReference>
<dbReference type="Proteomes" id="UP000246099">
    <property type="component" value="Chromosome"/>
</dbReference>
<dbReference type="SUPFAM" id="SSF53335">
    <property type="entry name" value="S-adenosyl-L-methionine-dependent methyltransferases"/>
    <property type="match status" value="1"/>
</dbReference>
<reference evidence="1 2" key="1">
    <citation type="submission" date="2018-05" db="EMBL/GenBank/DDBJ databases">
        <title>Chitinophaga sp. nov., isolated from rhizosphere soil of Alhagi.</title>
        <authorList>
            <person name="Liu Y."/>
        </authorList>
    </citation>
    <scope>NUCLEOTIDE SEQUENCE [LARGE SCALE GENOMIC DNA]</scope>
    <source>
        <strain evidence="1 2">T22</strain>
    </source>
</reference>
<name>A0ABM6WDZ0_9BACT</name>
<sequence>MNRRFVIERLIRKINAHTYLEIGVFKGYNFFPIRAPRKIAVDPYFKMKWYKKIWMHIKQPANIWESRFFEKESDRFFRENAEKVFAEKALQVSLVDGMHEYGYALRDVENCLQYLEEGGVIVMHDCNPVTPEHAGTFEEWKAARFTGKWNGDVWKSIVHLRSTRDDINVFVLDCDEGLGIITKGAPEKKLPYSPEQIRHMGYNDLEQNREALLNLKPANYFFDYFNIPN</sequence>
<gene>
    <name evidence="1" type="ORF">DLD77_06075</name>
</gene>
<dbReference type="InterPro" id="IPR029063">
    <property type="entry name" value="SAM-dependent_MTases_sf"/>
</dbReference>
<evidence type="ECO:0000313" key="1">
    <source>
        <dbReference type="EMBL" id="AWO02251.1"/>
    </source>
</evidence>
<dbReference type="Pfam" id="PF13578">
    <property type="entry name" value="Methyltransf_24"/>
    <property type="match status" value="1"/>
</dbReference>
<keyword evidence="1" id="KW-0808">Transferase</keyword>
<dbReference type="GO" id="GO:0008168">
    <property type="term" value="F:methyltransferase activity"/>
    <property type="evidence" value="ECO:0007669"/>
    <property type="project" value="UniProtKB-KW"/>
</dbReference>
<proteinExistence type="predicted"/>
<dbReference type="EMBL" id="CP029600">
    <property type="protein sequence ID" value="AWO02251.1"/>
    <property type="molecule type" value="Genomic_DNA"/>
</dbReference>
<evidence type="ECO:0000313" key="2">
    <source>
        <dbReference type="Proteomes" id="UP000246099"/>
    </source>
</evidence>
<accession>A0ABM6WDZ0</accession>
<protein>
    <submittedName>
        <fullName evidence="1">Class I SAM-dependent methyltransferase</fullName>
    </submittedName>
</protein>
<keyword evidence="2" id="KW-1185">Reference proteome</keyword>